<keyword evidence="6" id="KW-0539">Nucleus</keyword>
<evidence type="ECO:0000256" key="4">
    <source>
        <dbReference type="ARBA" id="ARBA00022771"/>
    </source>
</evidence>
<reference evidence="9" key="1">
    <citation type="submission" date="2013-07" db="EMBL/GenBank/DDBJ databases">
        <title>Midgut Transcriptome Profiling of Anoplphora glabripennis, a Lignocellulose Degrading, Wood-Boring Cerambycid.</title>
        <authorList>
            <person name="Scully E.D."/>
            <person name="Hoover K."/>
            <person name="Carlson J.E."/>
            <person name="Tien M."/>
            <person name="Geib S.M."/>
        </authorList>
    </citation>
    <scope>NUCLEOTIDE SEQUENCE</scope>
</reference>
<feature type="domain" description="C2H2-type" evidence="8">
    <location>
        <begin position="75"/>
        <end position="102"/>
    </location>
</feature>
<sequence>TNDFDFSEDTSDNNFLKFACELCDEKIQSSVAFALHSIRHSSTKKYHCHYCKYKTSTVKRMRRHMWIHGNGGKVFQCETCSTVFPECIQAIEHKNFHSGEMPYKCDTCEKHFMFSWLLFTHRRLFHWDSKGDTGPFTCDTCNGKFGTR</sequence>
<dbReference type="GO" id="GO:0005634">
    <property type="term" value="C:nucleus"/>
    <property type="evidence" value="ECO:0007669"/>
    <property type="project" value="UniProtKB-SubCell"/>
</dbReference>
<evidence type="ECO:0000256" key="3">
    <source>
        <dbReference type="ARBA" id="ARBA00022737"/>
    </source>
</evidence>
<evidence type="ECO:0000259" key="8">
    <source>
        <dbReference type="PROSITE" id="PS50157"/>
    </source>
</evidence>
<dbReference type="PANTHER" id="PTHR24394">
    <property type="entry name" value="ZINC FINGER PROTEIN"/>
    <property type="match status" value="1"/>
</dbReference>
<evidence type="ECO:0000256" key="7">
    <source>
        <dbReference type="PROSITE-ProRule" id="PRU00042"/>
    </source>
</evidence>
<evidence type="ECO:0000313" key="9">
    <source>
        <dbReference type="EMBL" id="JAB59879.1"/>
    </source>
</evidence>
<feature type="non-terminal residue" evidence="9">
    <location>
        <position position="148"/>
    </location>
</feature>
<dbReference type="EMBL" id="GALX01008587">
    <property type="protein sequence ID" value="JAB59879.1"/>
    <property type="molecule type" value="Transcribed_RNA"/>
</dbReference>
<keyword evidence="5" id="KW-0862">Zinc</keyword>
<keyword evidence="2" id="KW-0479">Metal-binding</keyword>
<name>V5G770_ANOGL</name>
<proteinExistence type="predicted"/>
<gene>
    <name evidence="9" type="primary">ZFP62</name>
</gene>
<comment type="subcellular location">
    <subcellularLocation>
        <location evidence="1">Nucleus</location>
    </subcellularLocation>
</comment>
<protein>
    <submittedName>
        <fullName evidence="9">Zinc finger protein</fullName>
    </submittedName>
</protein>
<dbReference type="SMART" id="SM00355">
    <property type="entry name" value="ZnF_C2H2"/>
    <property type="match status" value="4"/>
</dbReference>
<evidence type="ECO:0000256" key="5">
    <source>
        <dbReference type="ARBA" id="ARBA00022833"/>
    </source>
</evidence>
<dbReference type="PROSITE" id="PS50157">
    <property type="entry name" value="ZINC_FINGER_C2H2_2"/>
    <property type="match status" value="2"/>
</dbReference>
<evidence type="ECO:0000256" key="1">
    <source>
        <dbReference type="ARBA" id="ARBA00004123"/>
    </source>
</evidence>
<dbReference type="SUPFAM" id="SSF57667">
    <property type="entry name" value="beta-beta-alpha zinc fingers"/>
    <property type="match status" value="2"/>
</dbReference>
<feature type="non-terminal residue" evidence="9">
    <location>
        <position position="1"/>
    </location>
</feature>
<dbReference type="AlphaFoldDB" id="V5G770"/>
<organism evidence="9">
    <name type="scientific">Anoplophora glabripennis</name>
    <name type="common">Asian longhorn beetle</name>
    <name type="synonym">Anoplophora nobilis</name>
    <dbReference type="NCBI Taxonomy" id="217634"/>
    <lineage>
        <taxon>Eukaryota</taxon>
        <taxon>Metazoa</taxon>
        <taxon>Ecdysozoa</taxon>
        <taxon>Arthropoda</taxon>
        <taxon>Hexapoda</taxon>
        <taxon>Insecta</taxon>
        <taxon>Pterygota</taxon>
        <taxon>Neoptera</taxon>
        <taxon>Endopterygota</taxon>
        <taxon>Coleoptera</taxon>
        <taxon>Polyphaga</taxon>
        <taxon>Cucujiformia</taxon>
        <taxon>Chrysomeloidea</taxon>
        <taxon>Cerambycidae</taxon>
        <taxon>Lamiinae</taxon>
        <taxon>Lamiini</taxon>
        <taxon>Anoplophora</taxon>
    </lineage>
</organism>
<dbReference type="GO" id="GO:0000981">
    <property type="term" value="F:DNA-binding transcription factor activity, RNA polymerase II-specific"/>
    <property type="evidence" value="ECO:0007669"/>
    <property type="project" value="TreeGrafter"/>
</dbReference>
<dbReference type="InterPro" id="IPR013087">
    <property type="entry name" value="Znf_C2H2_type"/>
</dbReference>
<evidence type="ECO:0000256" key="6">
    <source>
        <dbReference type="ARBA" id="ARBA00023242"/>
    </source>
</evidence>
<dbReference type="GO" id="GO:0008270">
    <property type="term" value="F:zinc ion binding"/>
    <property type="evidence" value="ECO:0007669"/>
    <property type="project" value="UniProtKB-KW"/>
</dbReference>
<accession>V5G770</accession>
<dbReference type="PANTHER" id="PTHR24394:SF29">
    <property type="entry name" value="MYONEURIN"/>
    <property type="match status" value="1"/>
</dbReference>
<dbReference type="PROSITE" id="PS00028">
    <property type="entry name" value="ZINC_FINGER_C2H2_1"/>
    <property type="match status" value="3"/>
</dbReference>
<dbReference type="InterPro" id="IPR036236">
    <property type="entry name" value="Znf_C2H2_sf"/>
</dbReference>
<dbReference type="OrthoDB" id="1095242at2759"/>
<dbReference type="Gene3D" id="3.30.160.60">
    <property type="entry name" value="Classic Zinc Finger"/>
    <property type="match status" value="2"/>
</dbReference>
<keyword evidence="3" id="KW-0677">Repeat</keyword>
<evidence type="ECO:0000256" key="2">
    <source>
        <dbReference type="ARBA" id="ARBA00022723"/>
    </source>
</evidence>
<keyword evidence="4 7" id="KW-0863">Zinc-finger</keyword>
<feature type="domain" description="C2H2-type" evidence="8">
    <location>
        <begin position="103"/>
        <end position="131"/>
    </location>
</feature>